<gene>
    <name evidence="2" type="ORF">LUZ61_005144</name>
</gene>
<keyword evidence="3" id="KW-1185">Reference proteome</keyword>
<accession>A0AAD6EUE8</accession>
<dbReference type="InterPro" id="IPR027417">
    <property type="entry name" value="P-loop_NTPase"/>
</dbReference>
<dbReference type="Pfam" id="PF00931">
    <property type="entry name" value="NB-ARC"/>
    <property type="match status" value="1"/>
</dbReference>
<name>A0AAD6EUE8_9POAL</name>
<protein>
    <recommendedName>
        <fullName evidence="1">NB-ARC domain-containing protein</fullName>
    </recommendedName>
</protein>
<proteinExistence type="predicted"/>
<dbReference type="EMBL" id="JAMRDG010000001">
    <property type="protein sequence ID" value="KAJ3701439.1"/>
    <property type="molecule type" value="Genomic_DNA"/>
</dbReference>
<reference evidence="2 3" key="1">
    <citation type="journal article" date="2022" name="Cell">
        <title>Repeat-based holocentromeres influence genome architecture and karyotype evolution.</title>
        <authorList>
            <person name="Hofstatter P.G."/>
            <person name="Thangavel G."/>
            <person name="Lux T."/>
            <person name="Neumann P."/>
            <person name="Vondrak T."/>
            <person name="Novak P."/>
            <person name="Zhang M."/>
            <person name="Costa L."/>
            <person name="Castellani M."/>
            <person name="Scott A."/>
            <person name="Toegelov H."/>
            <person name="Fuchs J."/>
            <person name="Mata-Sucre Y."/>
            <person name="Dias Y."/>
            <person name="Vanzela A.L.L."/>
            <person name="Huettel B."/>
            <person name="Almeida C.C.S."/>
            <person name="Simkova H."/>
            <person name="Souza G."/>
            <person name="Pedrosa-Harand A."/>
            <person name="Macas J."/>
            <person name="Mayer K.F.X."/>
            <person name="Houben A."/>
            <person name="Marques A."/>
        </authorList>
    </citation>
    <scope>NUCLEOTIDE SEQUENCE [LARGE SCALE GENOMIC DNA]</scope>
    <source>
        <strain evidence="2">RhyTen1mFocal</strain>
    </source>
</reference>
<dbReference type="PRINTS" id="PR00364">
    <property type="entry name" value="DISEASERSIST"/>
</dbReference>
<dbReference type="PANTHER" id="PTHR36766:SF60">
    <property type="entry name" value="NB-ARC DOMAIN-CONTAINING PROTEIN"/>
    <property type="match status" value="1"/>
</dbReference>
<sequence length="443" mass="49338">MAALEAFGLAALGWVASPVVKDLVSKAISYLGGDIAEGLEDLETIHIPQFQLTIEAAQNSKDKDKLAKLAKWLDHLKNAYYDAEAILHELEYEGLKCQVKGDSKKQLQVRLSSHPIVKPLAKVTSKLNRKTSPVIRPLRKTTKKMSQKISMLSPQKMKLWNHLNKLKKIAAEAKDFRELLRTQSGREYGASAGNRTSDTSSLLSHKVFGRDEIRDQITKFLLDEQAASSSTKSYSVFAITGIGGAGKTTLAQYVYNNERVKNNIKTIWLSLSENKDVKECTRMIIEGVTGQESPNLLSLNNLQTKLVESLSKFKSILLVLDDVWYDQKTEEQWDNLLAPFASIGGRCKIVVTSCKALFPNALSRGELITIKLSELAHDDFKSLFRFYALDGLELNDPCLKSDLCEIGDEIAAKMIRSPLAAKVVGNQLRKRPEKSFLAGHSKN</sequence>
<organism evidence="2 3">
    <name type="scientific">Rhynchospora tenuis</name>
    <dbReference type="NCBI Taxonomy" id="198213"/>
    <lineage>
        <taxon>Eukaryota</taxon>
        <taxon>Viridiplantae</taxon>
        <taxon>Streptophyta</taxon>
        <taxon>Embryophyta</taxon>
        <taxon>Tracheophyta</taxon>
        <taxon>Spermatophyta</taxon>
        <taxon>Magnoliopsida</taxon>
        <taxon>Liliopsida</taxon>
        <taxon>Poales</taxon>
        <taxon>Cyperaceae</taxon>
        <taxon>Cyperoideae</taxon>
        <taxon>Rhynchosporeae</taxon>
        <taxon>Rhynchospora</taxon>
    </lineage>
</organism>
<feature type="domain" description="NB-ARC" evidence="1">
    <location>
        <begin position="231"/>
        <end position="363"/>
    </location>
</feature>
<evidence type="ECO:0000259" key="1">
    <source>
        <dbReference type="Pfam" id="PF00931"/>
    </source>
</evidence>
<dbReference type="SUPFAM" id="SSF52540">
    <property type="entry name" value="P-loop containing nucleoside triphosphate hydrolases"/>
    <property type="match status" value="1"/>
</dbReference>
<dbReference type="PANTHER" id="PTHR36766">
    <property type="entry name" value="PLANT BROAD-SPECTRUM MILDEW RESISTANCE PROTEIN RPW8"/>
    <property type="match status" value="1"/>
</dbReference>
<comment type="caution">
    <text evidence="2">The sequence shown here is derived from an EMBL/GenBank/DDBJ whole genome shotgun (WGS) entry which is preliminary data.</text>
</comment>
<dbReference type="Gene3D" id="3.40.50.300">
    <property type="entry name" value="P-loop containing nucleotide triphosphate hydrolases"/>
    <property type="match status" value="1"/>
</dbReference>
<dbReference type="Proteomes" id="UP001210211">
    <property type="component" value="Unassembled WGS sequence"/>
</dbReference>
<dbReference type="AlphaFoldDB" id="A0AAD6EUE8"/>
<evidence type="ECO:0000313" key="3">
    <source>
        <dbReference type="Proteomes" id="UP001210211"/>
    </source>
</evidence>
<evidence type="ECO:0000313" key="2">
    <source>
        <dbReference type="EMBL" id="KAJ3701439.1"/>
    </source>
</evidence>
<dbReference type="GO" id="GO:0043531">
    <property type="term" value="F:ADP binding"/>
    <property type="evidence" value="ECO:0007669"/>
    <property type="project" value="InterPro"/>
</dbReference>
<dbReference type="InterPro" id="IPR002182">
    <property type="entry name" value="NB-ARC"/>
</dbReference>